<reference evidence="1" key="1">
    <citation type="submission" date="2022-02" db="EMBL/GenBank/DDBJ databases">
        <title>Plant Genome Project.</title>
        <authorList>
            <person name="Zhang R.-G."/>
        </authorList>
    </citation>
    <scope>NUCLEOTIDE SEQUENCE</scope>
    <source>
        <strain evidence="1">AT1</strain>
    </source>
</reference>
<sequence length="98" mass="10872">MATKGGDEKEECTAASRRGGGGVNRRRSDFSSLSLLFLPPIYFHLFPFPNGWLPLLHPLVFISWGFWFRLNDKGGVVVMEVDSHGFLTDLSLGIFGLA</sequence>
<evidence type="ECO:0000313" key="2">
    <source>
        <dbReference type="Proteomes" id="UP001062846"/>
    </source>
</evidence>
<protein>
    <submittedName>
        <fullName evidence="1">Uncharacterized protein</fullName>
    </submittedName>
</protein>
<keyword evidence="2" id="KW-1185">Reference proteome</keyword>
<organism evidence="1 2">
    <name type="scientific">Rhododendron molle</name>
    <name type="common">Chinese azalea</name>
    <name type="synonym">Azalea mollis</name>
    <dbReference type="NCBI Taxonomy" id="49168"/>
    <lineage>
        <taxon>Eukaryota</taxon>
        <taxon>Viridiplantae</taxon>
        <taxon>Streptophyta</taxon>
        <taxon>Embryophyta</taxon>
        <taxon>Tracheophyta</taxon>
        <taxon>Spermatophyta</taxon>
        <taxon>Magnoliopsida</taxon>
        <taxon>eudicotyledons</taxon>
        <taxon>Gunneridae</taxon>
        <taxon>Pentapetalae</taxon>
        <taxon>asterids</taxon>
        <taxon>Ericales</taxon>
        <taxon>Ericaceae</taxon>
        <taxon>Ericoideae</taxon>
        <taxon>Rhodoreae</taxon>
        <taxon>Rhododendron</taxon>
    </lineage>
</organism>
<proteinExistence type="predicted"/>
<dbReference type="Proteomes" id="UP001062846">
    <property type="component" value="Chromosome 3"/>
</dbReference>
<gene>
    <name evidence="1" type="ORF">RHMOL_Rhmol03G0175700</name>
</gene>
<name>A0ACC0PF94_RHOML</name>
<dbReference type="EMBL" id="CM046390">
    <property type="protein sequence ID" value="KAI8564367.1"/>
    <property type="molecule type" value="Genomic_DNA"/>
</dbReference>
<comment type="caution">
    <text evidence="1">The sequence shown here is derived from an EMBL/GenBank/DDBJ whole genome shotgun (WGS) entry which is preliminary data.</text>
</comment>
<accession>A0ACC0PF94</accession>
<evidence type="ECO:0000313" key="1">
    <source>
        <dbReference type="EMBL" id="KAI8564367.1"/>
    </source>
</evidence>